<accession>R0MHA2</accession>
<dbReference type="Proteomes" id="UP000016927">
    <property type="component" value="Unassembled WGS sequence"/>
</dbReference>
<evidence type="ECO:0000259" key="6">
    <source>
        <dbReference type="Pfam" id="PF04042"/>
    </source>
</evidence>
<dbReference type="HOGENOM" id="CLU_014923_3_2_1"/>
<evidence type="ECO:0000256" key="1">
    <source>
        <dbReference type="ARBA" id="ARBA00004123"/>
    </source>
</evidence>
<protein>
    <recommendedName>
        <fullName evidence="3">DNA polymerase alpha subunit B</fullName>
    </recommendedName>
</protein>
<proteinExistence type="inferred from homology"/>
<dbReference type="Pfam" id="PF22062">
    <property type="entry name" value="OB_DPOA2"/>
    <property type="match status" value="1"/>
</dbReference>
<feature type="domain" description="DNA polymerase alpha/delta/epsilon subunit B" evidence="6">
    <location>
        <begin position="184"/>
        <end position="338"/>
    </location>
</feature>
<dbReference type="InterPro" id="IPR016722">
    <property type="entry name" value="DNA_pol_alpha_bsu"/>
</dbReference>
<dbReference type="GO" id="GO:0003677">
    <property type="term" value="F:DNA binding"/>
    <property type="evidence" value="ECO:0007669"/>
    <property type="project" value="InterPro"/>
</dbReference>
<organism evidence="8 9">
    <name type="scientific">Nosema bombycis (strain CQ1 / CVCC 102059)</name>
    <name type="common">Microsporidian parasite</name>
    <name type="synonym">Pebrine of silkworm</name>
    <dbReference type="NCBI Taxonomy" id="578461"/>
    <lineage>
        <taxon>Eukaryota</taxon>
        <taxon>Fungi</taxon>
        <taxon>Fungi incertae sedis</taxon>
        <taxon>Microsporidia</taxon>
        <taxon>Nosematidae</taxon>
        <taxon>Nosema</taxon>
    </lineage>
</organism>
<keyword evidence="4" id="KW-0235">DNA replication</keyword>
<comment type="subcellular location">
    <subcellularLocation>
        <location evidence="1">Nucleus</location>
    </subcellularLocation>
</comment>
<evidence type="ECO:0000313" key="8">
    <source>
        <dbReference type="EMBL" id="EOB13510.1"/>
    </source>
</evidence>
<dbReference type="OMA" id="WINKKPF"/>
<gene>
    <name evidence="8" type="ORF">NBO_69g0004</name>
</gene>
<dbReference type="Pfam" id="PF04042">
    <property type="entry name" value="DNA_pol_E_B"/>
    <property type="match status" value="1"/>
</dbReference>
<dbReference type="AlphaFoldDB" id="R0MHA2"/>
<feature type="non-terminal residue" evidence="8">
    <location>
        <position position="1"/>
    </location>
</feature>
<feature type="domain" description="DNA polymerase alpha subunit B OB" evidence="7">
    <location>
        <begin position="94"/>
        <end position="136"/>
    </location>
</feature>
<dbReference type="STRING" id="578461.R0MHA2"/>
<dbReference type="GO" id="GO:0005658">
    <property type="term" value="C:alpha DNA polymerase:primase complex"/>
    <property type="evidence" value="ECO:0007669"/>
    <property type="project" value="TreeGrafter"/>
</dbReference>
<sequence>FSKKIFNNLSNNKKREIKFEIGERKTGGYFFLKDNMFSNFIKMRLKSLENAYNGTIDQDAIFRPLNYVSADYFHIFGMINVVDTNNIYLYSNINGNNDVSLKLNLEHVGRYSLFSGQVVAIKGKNLGNDEFVVEKIHCIPSVEMNSCTIADDCKLRIVFGEIDEIPLEGVHVLLLIMVNLNKHKNLLEDWVKADEKARKIIVIPVLGDDYSVNVYPQVMINNFSRYFEFGTNPFQFSLNKKIISINTLDILSQLKKEEVTFCPKKSDRYFNQNDDDLCGKVLFTGDRIDRLCHHILYQNSYLPVIMSDVNIQYDSQALIMGTCPDIYILKSKLEPFNKHIGKTEIINIG</sequence>
<evidence type="ECO:0000313" key="9">
    <source>
        <dbReference type="Proteomes" id="UP000016927"/>
    </source>
</evidence>
<evidence type="ECO:0000256" key="4">
    <source>
        <dbReference type="ARBA" id="ARBA00022705"/>
    </source>
</evidence>
<dbReference type="InterPro" id="IPR054300">
    <property type="entry name" value="OB_DPOA2"/>
</dbReference>
<name>R0MHA2_NOSB1</name>
<keyword evidence="9" id="KW-1185">Reference proteome</keyword>
<evidence type="ECO:0000256" key="2">
    <source>
        <dbReference type="ARBA" id="ARBA00007299"/>
    </source>
</evidence>
<feature type="non-terminal residue" evidence="8">
    <location>
        <position position="349"/>
    </location>
</feature>
<dbReference type="PANTHER" id="PTHR23061">
    <property type="entry name" value="DNA POLYMERASE 2 ALPHA 70 KDA SUBUNIT"/>
    <property type="match status" value="1"/>
</dbReference>
<comment type="similarity">
    <text evidence="2">Belongs to the DNA polymerase alpha subunit B family.</text>
</comment>
<evidence type="ECO:0000259" key="7">
    <source>
        <dbReference type="Pfam" id="PF22062"/>
    </source>
</evidence>
<evidence type="ECO:0000256" key="5">
    <source>
        <dbReference type="ARBA" id="ARBA00023242"/>
    </source>
</evidence>
<keyword evidence="5" id="KW-0539">Nucleus</keyword>
<dbReference type="InterPro" id="IPR007185">
    <property type="entry name" value="DNA_pol_a/d/e_bsu"/>
</dbReference>
<dbReference type="GO" id="GO:0006270">
    <property type="term" value="P:DNA replication initiation"/>
    <property type="evidence" value="ECO:0007669"/>
    <property type="project" value="TreeGrafter"/>
</dbReference>
<dbReference type="EMBL" id="KB908977">
    <property type="protein sequence ID" value="EOB13510.1"/>
    <property type="molecule type" value="Genomic_DNA"/>
</dbReference>
<dbReference type="PANTHER" id="PTHR23061:SF12">
    <property type="entry name" value="DNA POLYMERASE ALPHA SUBUNIT B"/>
    <property type="match status" value="1"/>
</dbReference>
<reference evidence="8 9" key="1">
    <citation type="journal article" date="2013" name="BMC Genomics">
        <title>Comparative genomics of parasitic silkworm microsporidia reveal an association between genome expansion and host adaptation.</title>
        <authorList>
            <person name="Pan G."/>
            <person name="Xu J."/>
            <person name="Li T."/>
            <person name="Xia Q."/>
            <person name="Liu S.L."/>
            <person name="Zhang G."/>
            <person name="Li S."/>
            <person name="Li C."/>
            <person name="Liu H."/>
            <person name="Yang L."/>
            <person name="Liu T."/>
            <person name="Zhang X."/>
            <person name="Wu Z."/>
            <person name="Fan W."/>
            <person name="Dang X."/>
            <person name="Xiang H."/>
            <person name="Tao M."/>
            <person name="Li Y."/>
            <person name="Hu J."/>
            <person name="Li Z."/>
            <person name="Lin L."/>
            <person name="Luo J."/>
            <person name="Geng L."/>
            <person name="Wang L."/>
            <person name="Long M."/>
            <person name="Wan Y."/>
            <person name="He N."/>
            <person name="Zhang Z."/>
            <person name="Lu C."/>
            <person name="Keeling P.J."/>
            <person name="Wang J."/>
            <person name="Xiang Z."/>
            <person name="Zhou Z."/>
        </authorList>
    </citation>
    <scope>NUCLEOTIDE SEQUENCE [LARGE SCALE GENOMIC DNA]</scope>
    <source>
        <strain evidence="9">CQ1 / CVCC 102059</strain>
    </source>
</reference>
<dbReference type="VEuPathDB" id="MicrosporidiaDB:NBO_69g0004"/>
<dbReference type="OrthoDB" id="336885at2759"/>
<evidence type="ECO:0000256" key="3">
    <source>
        <dbReference type="ARBA" id="ARBA00018596"/>
    </source>
</evidence>